<evidence type="ECO:0000313" key="1">
    <source>
        <dbReference type="EMBL" id="GBM84911.1"/>
    </source>
</evidence>
<protein>
    <submittedName>
        <fullName evidence="1">Uncharacterized protein</fullName>
    </submittedName>
</protein>
<name>A0A4Y2J3V9_ARAVE</name>
<dbReference type="OrthoDB" id="6413124at2759"/>
<dbReference type="Proteomes" id="UP000499080">
    <property type="component" value="Unassembled WGS sequence"/>
</dbReference>
<comment type="caution">
    <text evidence="1">The sequence shown here is derived from an EMBL/GenBank/DDBJ whole genome shotgun (WGS) entry which is preliminary data.</text>
</comment>
<accession>A0A4Y2J3V9</accession>
<organism evidence="1 2">
    <name type="scientific">Araneus ventricosus</name>
    <name type="common">Orbweaver spider</name>
    <name type="synonym">Epeira ventricosa</name>
    <dbReference type="NCBI Taxonomy" id="182803"/>
    <lineage>
        <taxon>Eukaryota</taxon>
        <taxon>Metazoa</taxon>
        <taxon>Ecdysozoa</taxon>
        <taxon>Arthropoda</taxon>
        <taxon>Chelicerata</taxon>
        <taxon>Arachnida</taxon>
        <taxon>Araneae</taxon>
        <taxon>Araneomorphae</taxon>
        <taxon>Entelegynae</taxon>
        <taxon>Araneoidea</taxon>
        <taxon>Araneidae</taxon>
        <taxon>Araneus</taxon>
    </lineage>
</organism>
<reference evidence="1 2" key="1">
    <citation type="journal article" date="2019" name="Sci. Rep.">
        <title>Orb-weaving spider Araneus ventricosus genome elucidates the spidroin gene catalogue.</title>
        <authorList>
            <person name="Kono N."/>
            <person name="Nakamura H."/>
            <person name="Ohtoshi R."/>
            <person name="Moran D.A.P."/>
            <person name="Shinohara A."/>
            <person name="Yoshida Y."/>
            <person name="Fujiwara M."/>
            <person name="Mori M."/>
            <person name="Tomita M."/>
            <person name="Arakawa K."/>
        </authorList>
    </citation>
    <scope>NUCLEOTIDE SEQUENCE [LARGE SCALE GENOMIC DNA]</scope>
</reference>
<sequence length="151" mass="17478">MAIHAPEKHLSKSHCIDDFDNLDVEPHYFKEKFENDEECFALDTRIAYEQISPPPLLKNEAPSAQSIEAVQEKIVENIAFEIWPKVLAILQKTNSSHVPEYFKIFLKALSIALKLVKGTEWINRSRTRSWNVVSSRRRDGFRVATRPGNRE</sequence>
<dbReference type="EMBL" id="BGPR01109127">
    <property type="protein sequence ID" value="GBM84911.1"/>
    <property type="molecule type" value="Genomic_DNA"/>
</dbReference>
<evidence type="ECO:0000313" key="2">
    <source>
        <dbReference type="Proteomes" id="UP000499080"/>
    </source>
</evidence>
<gene>
    <name evidence="1" type="ORF">AVEN_37523_1</name>
</gene>
<keyword evidence="2" id="KW-1185">Reference proteome</keyword>
<proteinExistence type="predicted"/>
<dbReference type="AlphaFoldDB" id="A0A4Y2J3V9"/>